<keyword evidence="1" id="KW-1133">Transmembrane helix</keyword>
<dbReference type="AlphaFoldDB" id="A0A645CEA7"/>
<sequence>MSGRKTHTTAGVLVSIILFSDLVSKGLVLSPIILPVALSSSIIGSVLPDIIEPPRNRRHRKFFHSFLCLALMLLFLQNTYTGLITGGLVDEVTFGIFFTGIGYASHLLLDALTPARLPIVGL</sequence>
<keyword evidence="1" id="KW-0472">Membrane</keyword>
<evidence type="ECO:0000313" key="2">
    <source>
        <dbReference type="EMBL" id="MPM75281.1"/>
    </source>
</evidence>
<accession>A0A645CEA7</accession>
<feature type="transmembrane region" description="Helical" evidence="1">
    <location>
        <begin position="62"/>
        <end position="80"/>
    </location>
</feature>
<dbReference type="Pfam" id="PF04307">
    <property type="entry name" value="YdjM"/>
    <property type="match status" value="1"/>
</dbReference>
<organism evidence="2">
    <name type="scientific">bioreactor metagenome</name>
    <dbReference type="NCBI Taxonomy" id="1076179"/>
    <lineage>
        <taxon>unclassified sequences</taxon>
        <taxon>metagenomes</taxon>
        <taxon>ecological metagenomes</taxon>
    </lineage>
</organism>
<keyword evidence="1" id="KW-0812">Transmembrane</keyword>
<comment type="caution">
    <text evidence="2">The sequence shown here is derived from an EMBL/GenBank/DDBJ whole genome shotgun (WGS) entry which is preliminary data.</text>
</comment>
<feature type="transmembrane region" description="Helical" evidence="1">
    <location>
        <begin position="92"/>
        <end position="109"/>
    </location>
</feature>
<evidence type="ECO:0000256" key="1">
    <source>
        <dbReference type="SAM" id="Phobius"/>
    </source>
</evidence>
<reference evidence="2" key="1">
    <citation type="submission" date="2019-08" db="EMBL/GenBank/DDBJ databases">
        <authorList>
            <person name="Kucharzyk K."/>
            <person name="Murdoch R.W."/>
            <person name="Higgins S."/>
            <person name="Loffler F."/>
        </authorList>
    </citation>
    <scope>NUCLEOTIDE SEQUENCE</scope>
</reference>
<dbReference type="EMBL" id="VSSQ01026522">
    <property type="protein sequence ID" value="MPM75281.1"/>
    <property type="molecule type" value="Genomic_DNA"/>
</dbReference>
<gene>
    <name evidence="2" type="ORF">SDC9_122273</name>
</gene>
<name>A0A645CEA7_9ZZZZ</name>
<protein>
    <recommendedName>
        <fullName evidence="3">Inner membrane protein YdjM</fullName>
    </recommendedName>
</protein>
<evidence type="ECO:0008006" key="3">
    <source>
        <dbReference type="Google" id="ProtNLM"/>
    </source>
</evidence>
<dbReference type="InterPro" id="IPR007404">
    <property type="entry name" value="YdjM-like"/>
</dbReference>
<proteinExistence type="predicted"/>